<accession>L1JU66</accession>
<dbReference type="AlphaFoldDB" id="L1JU66"/>
<dbReference type="PaxDb" id="55529-EKX51633"/>
<dbReference type="HOGENOM" id="CLU_1242134_0_0_1"/>
<name>L1JU66_GUITC</name>
<evidence type="ECO:0000313" key="2">
    <source>
        <dbReference type="EMBL" id="EKX51633.1"/>
    </source>
</evidence>
<reference evidence="4" key="2">
    <citation type="submission" date="2012-11" db="EMBL/GenBank/DDBJ databases">
        <authorList>
            <person name="Kuo A."/>
            <person name="Curtis B.A."/>
            <person name="Tanifuji G."/>
            <person name="Burki F."/>
            <person name="Gruber A."/>
            <person name="Irimia M."/>
            <person name="Maruyama S."/>
            <person name="Arias M.C."/>
            <person name="Ball S.G."/>
            <person name="Gile G.H."/>
            <person name="Hirakawa Y."/>
            <person name="Hopkins J.F."/>
            <person name="Rensing S.A."/>
            <person name="Schmutz J."/>
            <person name="Symeonidi A."/>
            <person name="Elias M."/>
            <person name="Eveleigh R.J."/>
            <person name="Herman E.K."/>
            <person name="Klute M.J."/>
            <person name="Nakayama T."/>
            <person name="Obornik M."/>
            <person name="Reyes-Prieto A."/>
            <person name="Armbrust E.V."/>
            <person name="Aves S.J."/>
            <person name="Beiko R.G."/>
            <person name="Coutinho P."/>
            <person name="Dacks J.B."/>
            <person name="Durnford D.G."/>
            <person name="Fast N.M."/>
            <person name="Green B.R."/>
            <person name="Grisdale C."/>
            <person name="Hempe F."/>
            <person name="Henrissat B."/>
            <person name="Hoppner M.P."/>
            <person name="Ishida K.-I."/>
            <person name="Kim E."/>
            <person name="Koreny L."/>
            <person name="Kroth P.G."/>
            <person name="Liu Y."/>
            <person name="Malik S.-B."/>
            <person name="Maier U.G."/>
            <person name="McRose D."/>
            <person name="Mock T."/>
            <person name="Neilson J.A."/>
            <person name="Onodera N.T."/>
            <person name="Poole A.M."/>
            <person name="Pritham E.J."/>
            <person name="Richards T.A."/>
            <person name="Rocap G."/>
            <person name="Roy S.W."/>
            <person name="Sarai C."/>
            <person name="Schaack S."/>
            <person name="Shirato S."/>
            <person name="Slamovits C.H."/>
            <person name="Spencer D.F."/>
            <person name="Suzuki S."/>
            <person name="Worden A.Z."/>
            <person name="Zauner S."/>
            <person name="Barry K."/>
            <person name="Bell C."/>
            <person name="Bharti A.K."/>
            <person name="Crow J.A."/>
            <person name="Grimwood J."/>
            <person name="Kramer R."/>
            <person name="Lindquist E."/>
            <person name="Lucas S."/>
            <person name="Salamov A."/>
            <person name="McFadden G.I."/>
            <person name="Lane C.E."/>
            <person name="Keeling P.J."/>
            <person name="Gray M.W."/>
            <person name="Grigoriev I.V."/>
            <person name="Archibald J.M."/>
        </authorList>
    </citation>
    <scope>NUCLEOTIDE SEQUENCE</scope>
    <source>
        <strain evidence="4">CCMP2712</strain>
    </source>
</reference>
<proteinExistence type="predicted"/>
<protein>
    <recommendedName>
        <fullName evidence="5">Zinc-ribbon domain-containing protein</fullName>
    </recommendedName>
</protein>
<dbReference type="OrthoDB" id="10662785at2759"/>
<dbReference type="GeneID" id="17308317"/>
<dbReference type="Proteomes" id="UP000011087">
    <property type="component" value="Unassembled WGS sequence"/>
</dbReference>
<evidence type="ECO:0008006" key="5">
    <source>
        <dbReference type="Google" id="ProtNLM"/>
    </source>
</evidence>
<reference evidence="2 4" key="1">
    <citation type="journal article" date="2012" name="Nature">
        <title>Algal genomes reveal evolutionary mosaicism and the fate of nucleomorphs.</title>
        <authorList>
            <consortium name="DOE Joint Genome Institute"/>
            <person name="Curtis B.A."/>
            <person name="Tanifuji G."/>
            <person name="Burki F."/>
            <person name="Gruber A."/>
            <person name="Irimia M."/>
            <person name="Maruyama S."/>
            <person name="Arias M.C."/>
            <person name="Ball S.G."/>
            <person name="Gile G.H."/>
            <person name="Hirakawa Y."/>
            <person name="Hopkins J.F."/>
            <person name="Kuo A."/>
            <person name="Rensing S.A."/>
            <person name="Schmutz J."/>
            <person name="Symeonidi A."/>
            <person name="Elias M."/>
            <person name="Eveleigh R.J."/>
            <person name="Herman E.K."/>
            <person name="Klute M.J."/>
            <person name="Nakayama T."/>
            <person name="Obornik M."/>
            <person name="Reyes-Prieto A."/>
            <person name="Armbrust E.V."/>
            <person name="Aves S.J."/>
            <person name="Beiko R.G."/>
            <person name="Coutinho P."/>
            <person name="Dacks J.B."/>
            <person name="Durnford D.G."/>
            <person name="Fast N.M."/>
            <person name="Green B.R."/>
            <person name="Grisdale C.J."/>
            <person name="Hempel F."/>
            <person name="Henrissat B."/>
            <person name="Hoppner M.P."/>
            <person name="Ishida K."/>
            <person name="Kim E."/>
            <person name="Koreny L."/>
            <person name="Kroth P.G."/>
            <person name="Liu Y."/>
            <person name="Malik S.B."/>
            <person name="Maier U.G."/>
            <person name="McRose D."/>
            <person name="Mock T."/>
            <person name="Neilson J.A."/>
            <person name="Onodera N.T."/>
            <person name="Poole A.M."/>
            <person name="Pritham E.J."/>
            <person name="Richards T.A."/>
            <person name="Rocap G."/>
            <person name="Roy S.W."/>
            <person name="Sarai C."/>
            <person name="Schaack S."/>
            <person name="Shirato S."/>
            <person name="Slamovits C.H."/>
            <person name="Spencer D.F."/>
            <person name="Suzuki S."/>
            <person name="Worden A.Z."/>
            <person name="Zauner S."/>
            <person name="Barry K."/>
            <person name="Bell C."/>
            <person name="Bharti A.K."/>
            <person name="Crow J.A."/>
            <person name="Grimwood J."/>
            <person name="Kramer R."/>
            <person name="Lindquist E."/>
            <person name="Lucas S."/>
            <person name="Salamov A."/>
            <person name="McFadden G.I."/>
            <person name="Lane C.E."/>
            <person name="Keeling P.J."/>
            <person name="Gray M.W."/>
            <person name="Grigoriev I.V."/>
            <person name="Archibald J.M."/>
        </authorList>
    </citation>
    <scope>NUCLEOTIDE SEQUENCE</scope>
    <source>
        <strain evidence="2 4">CCMP2712</strain>
    </source>
</reference>
<evidence type="ECO:0000313" key="3">
    <source>
        <dbReference type="EnsemblProtists" id="EKX51633"/>
    </source>
</evidence>
<organism evidence="2">
    <name type="scientific">Guillardia theta (strain CCMP2712)</name>
    <name type="common">Cryptophyte</name>
    <dbReference type="NCBI Taxonomy" id="905079"/>
    <lineage>
        <taxon>Eukaryota</taxon>
        <taxon>Cryptophyceae</taxon>
        <taxon>Pyrenomonadales</taxon>
        <taxon>Geminigeraceae</taxon>
        <taxon>Guillardia</taxon>
    </lineage>
</organism>
<gene>
    <name evidence="2" type="ORF">GUITHDRAFT_134524</name>
</gene>
<keyword evidence="4" id="KW-1185">Reference proteome</keyword>
<dbReference type="EnsemblProtists" id="EKX51633">
    <property type="protein sequence ID" value="EKX51633"/>
    <property type="gene ID" value="GUITHDRAFT_134524"/>
</dbReference>
<evidence type="ECO:0000313" key="4">
    <source>
        <dbReference type="Proteomes" id="UP000011087"/>
    </source>
</evidence>
<evidence type="ECO:0000256" key="1">
    <source>
        <dbReference type="SAM" id="MobiDB-lite"/>
    </source>
</evidence>
<dbReference type="RefSeq" id="XP_005838613.1">
    <property type="nucleotide sequence ID" value="XM_005838556.1"/>
</dbReference>
<dbReference type="EMBL" id="JH992975">
    <property type="protein sequence ID" value="EKX51633.1"/>
    <property type="molecule type" value="Genomic_DNA"/>
</dbReference>
<reference evidence="3" key="3">
    <citation type="submission" date="2015-06" db="UniProtKB">
        <authorList>
            <consortium name="EnsemblProtists"/>
        </authorList>
    </citation>
    <scope>IDENTIFICATION</scope>
</reference>
<sequence length="223" mass="24313">MRSGGTGFRQAVVFRQAHHGRAPASYLYRVGMTHLMQMVVKPQHDNEAIYCDTPFSQRLPLPKEMGGCMSCFVAMAGVKMPLVRGIPKNAVKLSDAEGAGRYSPWMEEGSGGQHNTVGRKGQGPRAVANQTQEQSLHMMHKGQDGVIYVDYMGSMLEDFNPEGGEITFNNALNLRLKFLRGWKKDGLPAPQVNGSADAGIFCMHCGKPSPSEAMFCSSCGKVK</sequence>
<dbReference type="KEGG" id="gtt:GUITHDRAFT_134524"/>
<feature type="region of interest" description="Disordered" evidence="1">
    <location>
        <begin position="105"/>
        <end position="125"/>
    </location>
</feature>